<proteinExistence type="predicted"/>
<gene>
    <name evidence="1" type="ORF">H7849_03565</name>
</gene>
<organism evidence="1 2">
    <name type="scientific">Alloacidobacterium dinghuense</name>
    <dbReference type="NCBI Taxonomy" id="2763107"/>
    <lineage>
        <taxon>Bacteria</taxon>
        <taxon>Pseudomonadati</taxon>
        <taxon>Acidobacteriota</taxon>
        <taxon>Terriglobia</taxon>
        <taxon>Terriglobales</taxon>
        <taxon>Acidobacteriaceae</taxon>
        <taxon>Alloacidobacterium</taxon>
    </lineage>
</organism>
<evidence type="ECO:0000313" key="1">
    <source>
        <dbReference type="EMBL" id="QNI33067.1"/>
    </source>
</evidence>
<dbReference type="Proteomes" id="UP000515312">
    <property type="component" value="Chromosome"/>
</dbReference>
<protein>
    <submittedName>
        <fullName evidence="1">Uncharacterized protein</fullName>
    </submittedName>
</protein>
<dbReference type="RefSeq" id="WP_186744193.1">
    <property type="nucleotide sequence ID" value="NZ_CP060394.1"/>
</dbReference>
<keyword evidence="2" id="KW-1185">Reference proteome</keyword>
<dbReference type="EMBL" id="CP060394">
    <property type="protein sequence ID" value="QNI33067.1"/>
    <property type="molecule type" value="Genomic_DNA"/>
</dbReference>
<sequence length="110" mass="11725">MKSLLFALIFIAAQAITMQDKPVVHLKPHSNTIDSNSRGSLVDLSNAPATVYLPATLPVPDADGGPWSVDVKNFGPAPVKIVGRQNFNALISVGQTIHILVNGQGYVLKH</sequence>
<reference evidence="1 2" key="1">
    <citation type="submission" date="2020-08" db="EMBL/GenBank/DDBJ databases">
        <title>Edaphobacter telluris sp. nov. and Acidobacterium dinghuensis sp. nov., two acidobacteria isolated from forest soil.</title>
        <authorList>
            <person name="Fu J."/>
            <person name="Qiu L."/>
        </authorList>
    </citation>
    <scope>NUCLEOTIDE SEQUENCE [LARGE SCALE GENOMIC DNA]</scope>
    <source>
        <strain evidence="1">4Y35</strain>
    </source>
</reference>
<dbReference type="AlphaFoldDB" id="A0A7G8BKJ7"/>
<name>A0A7G8BKJ7_9BACT</name>
<accession>A0A7G8BKJ7</accession>
<evidence type="ECO:0000313" key="2">
    <source>
        <dbReference type="Proteomes" id="UP000515312"/>
    </source>
</evidence>
<dbReference type="KEGG" id="adin:H7849_03565"/>